<proteinExistence type="inferred from homology"/>
<dbReference type="PANTHER" id="PTHR42928">
    <property type="entry name" value="TRICARBOXYLATE-BINDING PROTEIN"/>
    <property type="match status" value="1"/>
</dbReference>
<dbReference type="Gene3D" id="3.40.190.10">
    <property type="entry name" value="Periplasmic binding protein-like II"/>
    <property type="match status" value="1"/>
</dbReference>
<dbReference type="PANTHER" id="PTHR42928:SF5">
    <property type="entry name" value="BLR1237 PROTEIN"/>
    <property type="match status" value="1"/>
</dbReference>
<gene>
    <name evidence="3" type="ORF">J2W39_000077</name>
</gene>
<dbReference type="InterPro" id="IPR005064">
    <property type="entry name" value="BUG"/>
</dbReference>
<dbReference type="AlphaFoldDB" id="A0AAW8E984"/>
<dbReference type="RefSeq" id="WP_307591439.1">
    <property type="nucleotide sequence ID" value="NZ_JAUSRV010000001.1"/>
</dbReference>
<reference evidence="3" key="1">
    <citation type="submission" date="2023-07" db="EMBL/GenBank/DDBJ databases">
        <title>Sorghum-associated microbial communities from plants grown in Nebraska, USA.</title>
        <authorList>
            <person name="Schachtman D."/>
        </authorList>
    </citation>
    <scope>NUCLEOTIDE SEQUENCE</scope>
    <source>
        <strain evidence="3">DS3315</strain>
    </source>
</reference>
<organism evidence="3 4">
    <name type="scientific">Variovorax paradoxus</name>
    <dbReference type="NCBI Taxonomy" id="34073"/>
    <lineage>
        <taxon>Bacteria</taxon>
        <taxon>Pseudomonadati</taxon>
        <taxon>Pseudomonadota</taxon>
        <taxon>Betaproteobacteria</taxon>
        <taxon>Burkholderiales</taxon>
        <taxon>Comamonadaceae</taxon>
        <taxon>Variovorax</taxon>
    </lineage>
</organism>
<dbReference type="PIRSF" id="PIRSF017082">
    <property type="entry name" value="YflP"/>
    <property type="match status" value="1"/>
</dbReference>
<dbReference type="Proteomes" id="UP001224845">
    <property type="component" value="Unassembled WGS sequence"/>
</dbReference>
<protein>
    <submittedName>
        <fullName evidence="3">Tripartite-type tricarboxylate transporter receptor subunit TctC</fullName>
    </submittedName>
</protein>
<evidence type="ECO:0000313" key="4">
    <source>
        <dbReference type="Proteomes" id="UP001224845"/>
    </source>
</evidence>
<feature type="signal peptide" evidence="2">
    <location>
        <begin position="1"/>
        <end position="24"/>
    </location>
</feature>
<evidence type="ECO:0000256" key="1">
    <source>
        <dbReference type="ARBA" id="ARBA00006987"/>
    </source>
</evidence>
<comment type="similarity">
    <text evidence="1">Belongs to the UPF0065 (bug) family.</text>
</comment>
<dbReference type="InterPro" id="IPR042100">
    <property type="entry name" value="Bug_dom1"/>
</dbReference>
<name>A0AAW8E984_VARPD</name>
<keyword evidence="2" id="KW-0732">Signal</keyword>
<dbReference type="Pfam" id="PF03401">
    <property type="entry name" value="TctC"/>
    <property type="match status" value="1"/>
</dbReference>
<feature type="chain" id="PRO_5043970188" evidence="2">
    <location>
        <begin position="25"/>
        <end position="328"/>
    </location>
</feature>
<dbReference type="Gene3D" id="3.40.190.150">
    <property type="entry name" value="Bordetella uptake gene, domain 1"/>
    <property type="match status" value="1"/>
</dbReference>
<evidence type="ECO:0000313" key="3">
    <source>
        <dbReference type="EMBL" id="MDP9968854.1"/>
    </source>
</evidence>
<keyword evidence="3" id="KW-0675">Receptor</keyword>
<sequence>MKRRTLGAAAAASALTAIAGPVLAQIKPDSTSAWPARPVRLLVGFPAGSSPDVAARALADALATALGQAMIVDNKAGASGNIAAQQVAQAKDDHTLGVVINGNLTTAKTLNPKLPFDPATDFTLLSLLVSAPLVLVAPASSPSGAAFFASATQNGDKWNYGSVGNGSVGHLGMELLKSKVKGLNPVHIPFKGNPEVVTALISRDIQMALVPPGLVMPHIKSGKLQAIGLSTGRSALVPDVPSLTEVGVRDFNLEVWAALVGPATLSKAAQDRLNAEVHRVMRTEATRQRLFIQGWQAVGTSPEGLRSRVKEEAAVMGRVISQAGIKLD</sequence>
<dbReference type="EMBL" id="JAUSRV010000001">
    <property type="protein sequence ID" value="MDP9968854.1"/>
    <property type="molecule type" value="Genomic_DNA"/>
</dbReference>
<comment type="caution">
    <text evidence="3">The sequence shown here is derived from an EMBL/GenBank/DDBJ whole genome shotgun (WGS) entry which is preliminary data.</text>
</comment>
<accession>A0AAW8E984</accession>
<evidence type="ECO:0000256" key="2">
    <source>
        <dbReference type="SAM" id="SignalP"/>
    </source>
</evidence>